<dbReference type="Proteomes" id="UP000033651">
    <property type="component" value="Unassembled WGS sequence"/>
</dbReference>
<sequence length="137" mass="14424">MGARGACAAFRNRLNLGVGGVTYVLADGMNQDQSMSLYHEIGRRMRGAPCALGRAYEAYFIEPTMWDNLPPSNHALATVTFATLTPAGAQPTDVSDTAPVCPARRYPAMASETSGCAKPGATASNMPVAWSMVPIEG</sequence>
<dbReference type="PATRIC" id="fig|345309.4.peg.2064"/>
<proteinExistence type="predicted"/>
<evidence type="ECO:0000313" key="2">
    <source>
        <dbReference type="Proteomes" id="UP000033651"/>
    </source>
</evidence>
<dbReference type="AlphaFoldDB" id="A0A0F3KJ46"/>
<accession>A0A0F3KJ46</accession>
<protein>
    <submittedName>
        <fullName evidence="1">Uncharacterized protein</fullName>
    </submittedName>
</protein>
<gene>
    <name evidence="1" type="ORF">VI08_13575</name>
</gene>
<keyword evidence="2" id="KW-1185">Reference proteome</keyword>
<evidence type="ECO:0000313" key="1">
    <source>
        <dbReference type="EMBL" id="KJV31285.1"/>
    </source>
</evidence>
<name>A0A0F3KJ46_9GAMM</name>
<dbReference type="RefSeq" id="WP_045830146.1">
    <property type="nucleotide sequence ID" value="NZ_JZRB01000029.1"/>
</dbReference>
<dbReference type="OrthoDB" id="9971339at2"/>
<dbReference type="EMBL" id="JZRB01000029">
    <property type="protein sequence ID" value="KJV31285.1"/>
    <property type="molecule type" value="Genomic_DNA"/>
</dbReference>
<organism evidence="1 2">
    <name type="scientific">Luteibacter yeojuensis</name>
    <dbReference type="NCBI Taxonomy" id="345309"/>
    <lineage>
        <taxon>Bacteria</taxon>
        <taxon>Pseudomonadati</taxon>
        <taxon>Pseudomonadota</taxon>
        <taxon>Gammaproteobacteria</taxon>
        <taxon>Lysobacterales</taxon>
        <taxon>Rhodanobacteraceae</taxon>
        <taxon>Luteibacter</taxon>
    </lineage>
</organism>
<comment type="caution">
    <text evidence="1">The sequence shown here is derived from an EMBL/GenBank/DDBJ whole genome shotgun (WGS) entry which is preliminary data.</text>
</comment>
<reference evidence="1 2" key="1">
    <citation type="submission" date="2015-03" db="EMBL/GenBank/DDBJ databases">
        <title>Draft genome sequence of Luteibacter yeojuensis strain SU11.</title>
        <authorList>
            <person name="Sulaiman J."/>
            <person name="Priya K."/>
            <person name="Chan K.-G."/>
        </authorList>
    </citation>
    <scope>NUCLEOTIDE SEQUENCE [LARGE SCALE GENOMIC DNA]</scope>
    <source>
        <strain evidence="1 2">SU11</strain>
    </source>
</reference>